<dbReference type="AlphaFoldDB" id="A0A382UUN2"/>
<proteinExistence type="predicted"/>
<organism evidence="1">
    <name type="scientific">marine metagenome</name>
    <dbReference type="NCBI Taxonomy" id="408172"/>
    <lineage>
        <taxon>unclassified sequences</taxon>
        <taxon>metagenomes</taxon>
        <taxon>ecological metagenomes</taxon>
    </lineage>
</organism>
<name>A0A382UUN2_9ZZZZ</name>
<sequence>MKIKLTIVALASVLFPGLVTAQNARVIIQAEAGYSIEWNGNNGNHFDPETG</sequence>
<reference evidence="1" key="1">
    <citation type="submission" date="2018-05" db="EMBL/GenBank/DDBJ databases">
        <authorList>
            <person name="Lanie J.A."/>
            <person name="Ng W.-L."/>
            <person name="Kazmierczak K.M."/>
            <person name="Andrzejewski T.M."/>
            <person name="Davidsen T.M."/>
            <person name="Wayne K.J."/>
            <person name="Tettelin H."/>
            <person name="Glass J.I."/>
            <person name="Rusch D."/>
            <person name="Podicherti R."/>
            <person name="Tsui H.-C.T."/>
            <person name="Winkler M.E."/>
        </authorList>
    </citation>
    <scope>NUCLEOTIDE SEQUENCE</scope>
</reference>
<protein>
    <submittedName>
        <fullName evidence="1">Uncharacterized protein</fullName>
    </submittedName>
</protein>
<accession>A0A382UUN2</accession>
<dbReference type="EMBL" id="UINC01146944">
    <property type="protein sequence ID" value="SVD37963.1"/>
    <property type="molecule type" value="Genomic_DNA"/>
</dbReference>
<gene>
    <name evidence="1" type="ORF">METZ01_LOCUS390817</name>
</gene>
<feature type="non-terminal residue" evidence="1">
    <location>
        <position position="51"/>
    </location>
</feature>
<evidence type="ECO:0000313" key="1">
    <source>
        <dbReference type="EMBL" id="SVD37963.1"/>
    </source>
</evidence>